<evidence type="ECO:0000313" key="2">
    <source>
        <dbReference type="Proteomes" id="UP000198414"/>
    </source>
</evidence>
<name>A0A1Z5IVJ2_9LACO</name>
<comment type="caution">
    <text evidence="1">The sequence shown here is derived from an EMBL/GenBank/DDBJ whole genome shotgun (WGS) entry which is preliminary data.</text>
</comment>
<sequence length="160" mass="18002">MPNKIQYAADKWVYLKDTRFIHSYLIVDGNTHELFGFSATDAVKWSKVDNDFDLDSDFSGDPLALQNHSSKGQLTFSCNENGMSADYFDAVIHRQKTYQAGQIPTVGLKIVDENSGKTISLPFAFCQKAPDGQKSNGFDNADYLFLGWGYDDSRDEYVDL</sequence>
<gene>
    <name evidence="1" type="ORF">IWT25_00767</name>
</gene>
<accession>A0A1Z5IVJ2</accession>
<dbReference type="OrthoDB" id="2284969at2"/>
<organism evidence="1 2">
    <name type="scientific">Secundilactobacillus pentosiphilus</name>
    <dbReference type="NCBI Taxonomy" id="1714682"/>
    <lineage>
        <taxon>Bacteria</taxon>
        <taxon>Bacillati</taxon>
        <taxon>Bacillota</taxon>
        <taxon>Bacilli</taxon>
        <taxon>Lactobacillales</taxon>
        <taxon>Lactobacillaceae</taxon>
        <taxon>Secundilactobacillus</taxon>
    </lineage>
</organism>
<dbReference type="AlphaFoldDB" id="A0A1Z5IVJ2"/>
<dbReference type="EMBL" id="BCMI01000005">
    <property type="protein sequence ID" value="GAX05461.1"/>
    <property type="molecule type" value="Genomic_DNA"/>
</dbReference>
<dbReference type="RefSeq" id="WP_089120765.1">
    <property type="nucleotide sequence ID" value="NZ_BCMI01000005.1"/>
</dbReference>
<proteinExistence type="predicted"/>
<reference evidence="1 2" key="1">
    <citation type="submission" date="2015-11" db="EMBL/GenBank/DDBJ databases">
        <title>Draft genome sequences of new species of the genus Lactobacillus isolated from orchardgrass silage.</title>
        <authorList>
            <person name="Tohno M."/>
            <person name="Tanizawa Y."/>
            <person name="Arita M."/>
        </authorList>
    </citation>
    <scope>NUCLEOTIDE SEQUENCE [LARGE SCALE GENOMIC DNA]</scope>
    <source>
        <strain evidence="1 2">IWT25</strain>
    </source>
</reference>
<evidence type="ECO:0000313" key="1">
    <source>
        <dbReference type="EMBL" id="GAX05461.1"/>
    </source>
</evidence>
<dbReference type="Proteomes" id="UP000198414">
    <property type="component" value="Unassembled WGS sequence"/>
</dbReference>
<protein>
    <submittedName>
        <fullName evidence="1">Uncharacterized protein</fullName>
    </submittedName>
</protein>